<dbReference type="EMBL" id="CAWVOH010000004">
    <property type="protein sequence ID" value="CAK8054824.1"/>
    <property type="molecule type" value="Genomic_DNA"/>
</dbReference>
<comment type="caution">
    <text evidence="1">The sequence shown here is derived from an EMBL/GenBank/DDBJ whole genome shotgun (WGS) entry which is preliminary data.</text>
</comment>
<accession>A0ABP0EUB0</accession>
<sequence length="109" mass="12696">MDQLDVAEDLQTVKDQVAILTARGFDVTEDQVMADALQRGLQEMVDERLGAGYDTVKWSDKQELQIWDMYNELVGTLSPQGDSLLDDFRQNDDKIWDYFHEQLRRIVSR</sequence>
<protein>
    <submittedName>
        <fullName evidence="1">Uncharacterized protein</fullName>
    </submittedName>
</protein>
<name>A0ABP0EUB0_9LACO</name>
<keyword evidence="2" id="KW-1185">Reference proteome</keyword>
<proteinExistence type="predicted"/>
<dbReference type="Proteomes" id="UP001314241">
    <property type="component" value="Unassembled WGS sequence"/>
</dbReference>
<evidence type="ECO:0000313" key="1">
    <source>
        <dbReference type="EMBL" id="CAK8054824.1"/>
    </source>
</evidence>
<evidence type="ECO:0000313" key="2">
    <source>
        <dbReference type="Proteomes" id="UP001314241"/>
    </source>
</evidence>
<organism evidence="1 2">
    <name type="scientific">Eupransor demetentiae</name>
    <dbReference type="NCBI Taxonomy" id="3109584"/>
    <lineage>
        <taxon>Bacteria</taxon>
        <taxon>Bacillati</taxon>
        <taxon>Bacillota</taxon>
        <taxon>Bacilli</taxon>
        <taxon>Lactobacillales</taxon>
        <taxon>Lactobacillaceae</taxon>
        <taxon>Eupransor</taxon>
    </lineage>
</organism>
<dbReference type="RefSeq" id="WP_349642372.1">
    <property type="nucleotide sequence ID" value="NZ_CAWVOH010000004.1"/>
</dbReference>
<gene>
    <name evidence="1" type="ORF">R54876_GBNLAHCA_01407</name>
</gene>
<reference evidence="1 2" key="1">
    <citation type="submission" date="2024-01" db="EMBL/GenBank/DDBJ databases">
        <authorList>
            <person name="Botero Cardona J."/>
        </authorList>
    </citation>
    <scope>NUCLEOTIDE SEQUENCE [LARGE SCALE GENOMIC DNA]</scope>
    <source>
        <strain evidence="1 2">LMG 33000</strain>
    </source>
</reference>